<proteinExistence type="predicted"/>
<comment type="caution">
    <text evidence="3">Lacks conserved residue(s) required for the propagation of feature annotation.</text>
</comment>
<dbReference type="PROSITE" id="PS01180">
    <property type="entry name" value="CUB"/>
    <property type="match status" value="2"/>
</dbReference>
<dbReference type="Pfam" id="PF00059">
    <property type="entry name" value="Lectin_C"/>
    <property type="match status" value="1"/>
</dbReference>
<accession>A0A2A2JX93</accession>
<dbReference type="CDD" id="cd00037">
    <property type="entry name" value="CLECT"/>
    <property type="match status" value="1"/>
</dbReference>
<dbReference type="InterPro" id="IPR016186">
    <property type="entry name" value="C-type_lectin-like/link_sf"/>
</dbReference>
<dbReference type="InterPro" id="IPR035914">
    <property type="entry name" value="Sperma_CUB_dom_sf"/>
</dbReference>
<keyword evidence="7" id="KW-1185">Reference proteome</keyword>
<dbReference type="CDD" id="cd00041">
    <property type="entry name" value="CUB"/>
    <property type="match status" value="2"/>
</dbReference>
<dbReference type="STRING" id="2018661.A0A2A2JX93"/>
<dbReference type="Proteomes" id="UP000218231">
    <property type="component" value="Unassembled WGS sequence"/>
</dbReference>
<evidence type="ECO:0000256" key="2">
    <source>
        <dbReference type="ARBA" id="ARBA00023157"/>
    </source>
</evidence>
<feature type="domain" description="CUB" evidence="4">
    <location>
        <begin position="221"/>
        <end position="338"/>
    </location>
</feature>
<feature type="domain" description="CUB" evidence="4">
    <location>
        <begin position="110"/>
        <end position="223"/>
    </location>
</feature>
<evidence type="ECO:0000259" key="4">
    <source>
        <dbReference type="PROSITE" id="PS01180"/>
    </source>
</evidence>
<evidence type="ECO:0000256" key="1">
    <source>
        <dbReference type="ARBA" id="ARBA00022737"/>
    </source>
</evidence>
<evidence type="ECO:0008006" key="8">
    <source>
        <dbReference type="Google" id="ProtNLM"/>
    </source>
</evidence>
<dbReference type="Gene3D" id="3.10.100.10">
    <property type="entry name" value="Mannose-Binding Protein A, subunit A"/>
    <property type="match status" value="1"/>
</dbReference>
<dbReference type="InterPro" id="IPR000859">
    <property type="entry name" value="CUB_dom"/>
</dbReference>
<dbReference type="PANTHER" id="PTHR24251">
    <property type="entry name" value="OVOCHYMASE-RELATED"/>
    <property type="match status" value="1"/>
</dbReference>
<dbReference type="Gene3D" id="2.60.120.290">
    <property type="entry name" value="Spermadhesin, CUB domain"/>
    <property type="match status" value="2"/>
</dbReference>
<dbReference type="SMART" id="SM00042">
    <property type="entry name" value="CUB"/>
    <property type="match status" value="2"/>
</dbReference>
<organism evidence="6 7">
    <name type="scientific">Diploscapter pachys</name>
    <dbReference type="NCBI Taxonomy" id="2018661"/>
    <lineage>
        <taxon>Eukaryota</taxon>
        <taxon>Metazoa</taxon>
        <taxon>Ecdysozoa</taxon>
        <taxon>Nematoda</taxon>
        <taxon>Chromadorea</taxon>
        <taxon>Rhabditida</taxon>
        <taxon>Rhabditina</taxon>
        <taxon>Rhabditomorpha</taxon>
        <taxon>Rhabditoidea</taxon>
        <taxon>Rhabditidae</taxon>
        <taxon>Diploscapter</taxon>
    </lineage>
</organism>
<evidence type="ECO:0000313" key="7">
    <source>
        <dbReference type="Proteomes" id="UP000218231"/>
    </source>
</evidence>
<dbReference type="InterPro" id="IPR016187">
    <property type="entry name" value="CTDL_fold"/>
</dbReference>
<reference evidence="6 7" key="1">
    <citation type="journal article" date="2017" name="Curr. Biol.">
        <title>Genome architecture and evolution of a unichromosomal asexual nematode.</title>
        <authorList>
            <person name="Fradin H."/>
            <person name="Zegar C."/>
            <person name="Gutwein M."/>
            <person name="Lucas J."/>
            <person name="Kovtun M."/>
            <person name="Corcoran D."/>
            <person name="Baugh L.R."/>
            <person name="Kiontke K."/>
            <person name="Gunsalus K."/>
            <person name="Fitch D.H."/>
            <person name="Piano F."/>
        </authorList>
    </citation>
    <scope>NUCLEOTIDE SEQUENCE [LARGE SCALE GENOMIC DNA]</scope>
    <source>
        <strain evidence="6">PF1309</strain>
    </source>
</reference>
<sequence length="340" mass="37738">MYNWADAQSYCTSIGGNSISLRYGVESDLANNMTSALMTPPWTAVYYNTTSKSWGNVDGSTFIGYWAKGEPNQANGNCASYRSTADTHGFACTQCYDIQPAFCKQAAAVCNGGNFGGPSTRKGTITSPNYPNTYYNNLDCQYLITSPNGTYITINFDPFVVEGSVDYVSIFDGPVNSSSTLIAKITAYTEKRQFETTGNQLLVWFHTDYSVVKDGWSAYWEARTITPPIYQNGSSGVLTSPNYPNDYPTYVEQLYFVTATPGFQVQANIDDFATENKFDQLLVFDGLVQTSEFQVANLSGSTGVAPWNYVFTNNTFSLRFFTDGSMQYKGWHLKWSLAEH</sequence>
<keyword evidence="1" id="KW-0677">Repeat</keyword>
<protein>
    <recommendedName>
        <fullName evidence="8">CUB domain-containing protein</fullName>
    </recommendedName>
</protein>
<dbReference type="PROSITE" id="PS50041">
    <property type="entry name" value="C_TYPE_LECTIN_2"/>
    <property type="match status" value="1"/>
</dbReference>
<dbReference type="SUPFAM" id="SSF49854">
    <property type="entry name" value="Spermadhesin, CUB domain"/>
    <property type="match status" value="2"/>
</dbReference>
<name>A0A2A2JX93_9BILA</name>
<comment type="caution">
    <text evidence="6">The sequence shown here is derived from an EMBL/GenBank/DDBJ whole genome shotgun (WGS) entry which is preliminary data.</text>
</comment>
<dbReference type="InterPro" id="IPR001304">
    <property type="entry name" value="C-type_lectin-like"/>
</dbReference>
<dbReference type="Pfam" id="PF00431">
    <property type="entry name" value="CUB"/>
    <property type="match status" value="2"/>
</dbReference>
<dbReference type="OrthoDB" id="5808499at2759"/>
<evidence type="ECO:0000256" key="3">
    <source>
        <dbReference type="PROSITE-ProRule" id="PRU00059"/>
    </source>
</evidence>
<dbReference type="SUPFAM" id="SSF56436">
    <property type="entry name" value="C-type lectin-like"/>
    <property type="match status" value="1"/>
</dbReference>
<feature type="domain" description="C-type lectin" evidence="5">
    <location>
        <begin position="1"/>
        <end position="104"/>
    </location>
</feature>
<dbReference type="PANTHER" id="PTHR24251:SF30">
    <property type="entry name" value="MEMBRANE FRIZZLED-RELATED PROTEIN"/>
    <property type="match status" value="1"/>
</dbReference>
<gene>
    <name evidence="6" type="ORF">WR25_01246</name>
</gene>
<keyword evidence="2" id="KW-1015">Disulfide bond</keyword>
<evidence type="ECO:0000313" key="6">
    <source>
        <dbReference type="EMBL" id="PAV66294.1"/>
    </source>
</evidence>
<evidence type="ECO:0000259" key="5">
    <source>
        <dbReference type="PROSITE" id="PS50041"/>
    </source>
</evidence>
<dbReference type="AlphaFoldDB" id="A0A2A2JX93"/>
<dbReference type="EMBL" id="LIAE01010131">
    <property type="protein sequence ID" value="PAV66294.1"/>
    <property type="molecule type" value="Genomic_DNA"/>
</dbReference>